<proteinExistence type="predicted"/>
<evidence type="ECO:0000313" key="5">
    <source>
        <dbReference type="EnsemblPlants" id="cds.evm.model.05.214"/>
    </source>
</evidence>
<feature type="domain" description="Reverse transcriptase zinc-binding" evidence="2">
    <location>
        <begin position="657"/>
        <end position="747"/>
    </location>
</feature>
<organism evidence="5 6">
    <name type="scientific">Cannabis sativa</name>
    <name type="common">Hemp</name>
    <name type="synonym">Marijuana</name>
    <dbReference type="NCBI Taxonomy" id="3483"/>
    <lineage>
        <taxon>Eukaryota</taxon>
        <taxon>Viridiplantae</taxon>
        <taxon>Streptophyta</taxon>
        <taxon>Embryophyta</taxon>
        <taxon>Tracheophyta</taxon>
        <taxon>Spermatophyta</taxon>
        <taxon>Magnoliopsida</taxon>
        <taxon>eudicotyledons</taxon>
        <taxon>Gunneridae</taxon>
        <taxon>Pentapetalae</taxon>
        <taxon>rosids</taxon>
        <taxon>fabids</taxon>
        <taxon>Rosales</taxon>
        <taxon>Cannabaceae</taxon>
        <taxon>Cannabis</taxon>
    </lineage>
</organism>
<dbReference type="InterPro" id="IPR036397">
    <property type="entry name" value="RNaseH_sf"/>
</dbReference>
<evidence type="ECO:0000313" key="6">
    <source>
        <dbReference type="Proteomes" id="UP000596661"/>
    </source>
</evidence>
<reference evidence="5" key="2">
    <citation type="submission" date="2021-03" db="UniProtKB">
        <authorList>
            <consortium name="EnsemblPlants"/>
        </authorList>
    </citation>
    <scope>IDENTIFICATION</scope>
</reference>
<evidence type="ECO:0000259" key="2">
    <source>
        <dbReference type="Pfam" id="PF13966"/>
    </source>
</evidence>
<reference evidence="5" key="1">
    <citation type="submission" date="2018-11" db="EMBL/GenBank/DDBJ databases">
        <authorList>
            <person name="Grassa J C."/>
        </authorList>
    </citation>
    <scope>NUCLEOTIDE SEQUENCE [LARGE SCALE GENOMIC DNA]</scope>
</reference>
<feature type="domain" description="DUF4283" evidence="3">
    <location>
        <begin position="40"/>
        <end position="121"/>
    </location>
</feature>
<dbReference type="SUPFAM" id="SSF53098">
    <property type="entry name" value="Ribonuclease H-like"/>
    <property type="match status" value="1"/>
</dbReference>
<dbReference type="InterPro" id="IPR025558">
    <property type="entry name" value="DUF4283"/>
</dbReference>
<dbReference type="EnsemblPlants" id="evm.model.05.214">
    <property type="protein sequence ID" value="cds.evm.model.05.214"/>
    <property type="gene ID" value="evm.TU.05.214"/>
</dbReference>
<dbReference type="AlphaFoldDB" id="A0A803PPH4"/>
<evidence type="ECO:0000259" key="1">
    <source>
        <dbReference type="Pfam" id="PF13456"/>
    </source>
</evidence>
<dbReference type="Pfam" id="PF14111">
    <property type="entry name" value="DUF4283"/>
    <property type="match status" value="1"/>
</dbReference>
<evidence type="ECO:0000259" key="4">
    <source>
        <dbReference type="Pfam" id="PF14392"/>
    </source>
</evidence>
<evidence type="ECO:0000259" key="3">
    <source>
        <dbReference type="Pfam" id="PF14111"/>
    </source>
</evidence>
<dbReference type="InterPro" id="IPR026960">
    <property type="entry name" value="RVT-Znf"/>
</dbReference>
<dbReference type="Pfam" id="PF14392">
    <property type="entry name" value="zf-CCHC_4"/>
    <property type="match status" value="1"/>
</dbReference>
<accession>A0A803PPH4</accession>
<dbReference type="Gene3D" id="3.30.420.10">
    <property type="entry name" value="Ribonuclease H-like superfamily/Ribonuclease H"/>
    <property type="match status" value="1"/>
</dbReference>
<dbReference type="PANTHER" id="PTHR31286">
    <property type="entry name" value="GLYCINE-RICH CELL WALL STRUCTURAL PROTEIN 1.8-LIKE"/>
    <property type="match status" value="1"/>
</dbReference>
<dbReference type="Pfam" id="PF13456">
    <property type="entry name" value="RVT_3"/>
    <property type="match status" value="1"/>
</dbReference>
<protein>
    <recommendedName>
        <fullName evidence="7">CCHC-type domain-containing protein</fullName>
    </recommendedName>
</protein>
<dbReference type="Pfam" id="PF13966">
    <property type="entry name" value="zf-RVT"/>
    <property type="match status" value="1"/>
</dbReference>
<name>A0A803PPH4_CANSA</name>
<dbReference type="Proteomes" id="UP000596661">
    <property type="component" value="Chromosome 5"/>
</dbReference>
<dbReference type="EMBL" id="UZAU01000409">
    <property type="status" value="NOT_ANNOTATED_CDS"/>
    <property type="molecule type" value="Genomic_DNA"/>
</dbReference>
<dbReference type="InterPro" id="IPR002156">
    <property type="entry name" value="RNaseH_domain"/>
</dbReference>
<keyword evidence="6" id="KW-1185">Reference proteome</keyword>
<dbReference type="InterPro" id="IPR044730">
    <property type="entry name" value="RNase_H-like_dom_plant"/>
</dbReference>
<dbReference type="CDD" id="cd06222">
    <property type="entry name" value="RNase_H_like"/>
    <property type="match status" value="1"/>
</dbReference>
<sequence length="962" mass="110153">MASSSNPSHIMEELVIEEELEEGLVLQDLGEGGEDEFVYDWRLCLVGRFISTGAIDFPSMQQTLAALWKPGKGVYIKELDVNRFLFQFYHEIDIKRVVAGSPWYFNRKALIISRMKEESNPRCLTLNTLDVWVQLHDLKTGFMTSTVLKAVGNYVGVFVEACPKNFLGVWRDYMRIRVTIDLAKPLKRRMRIRKTGEEWIWITFKYENIPTFCFICGILGHSERFCPKLFETPKHEITKPYGDWMKAPFRRSTKLIGEQWLRNSGHGDTARRTGGGENHGGFHGIEGASITTDFQGANDFSTNHGKGILISDSVDPHFAHSNPIAGTIMTDMVNKAPVIKKGPILVENKKRRTIDEMDQVNGLGSNTELGPETDDDNDQKRPNFIFLCETLCKKAKVERFKHAIGFEGMITAEVQGRSGGIAFLWRFQEEAFLQSYDHNHIDMVIKVQGWPEFRLTAETSKEMKRIMCKFWWQSNTKKDKSIHWMSWERMCKPKSHGGLGFRSLYDFNVALLGKQAWRLLSYPNSLVSQIYKARYFPNCSFLAAEIGGNPSFIWRSMMEALPLIKKGAALRVGSGSTIDILQDPWLPDEEDPFVHTVSESLKGKFVSQLMQVGNRQWDLEILQDIFIDRDINLIVTIPLHIEDTDAWYWRNEKLGHYSVMSAYKVLQDIQGQTGTTANSGFWRKLWNLKVPPKVKNFLWQASTDCLPTKTQLRIKHVPIDDKCPFCLADRETINHVLVLCPFSQACWAGLNVGDPGSMQGSFADWLLQMFEKWSGHDRYLISMLCWSLWKSRNSLVWNQKSVEVADVLVLTRTTLNQWNYAQDRQFDPSFGLMNSEDGNEHWQVPKENMIKINTDAAIFESTTRYSYSCVARNHAGRMVEARASCRQGAVKPEIAEAVGILEALSWIKQQGWRDVEVESDCLVAIQSIRSSSTMNSYFGRVVSKCKDLLIELKHKFISKKVC</sequence>
<dbReference type="Gramene" id="evm.model.05.214">
    <property type="protein sequence ID" value="cds.evm.model.05.214"/>
    <property type="gene ID" value="evm.TU.05.214"/>
</dbReference>
<feature type="domain" description="Zinc knuckle CX2CX4HX4C" evidence="4">
    <location>
        <begin position="180"/>
        <end position="228"/>
    </location>
</feature>
<dbReference type="GO" id="GO:0003676">
    <property type="term" value="F:nucleic acid binding"/>
    <property type="evidence" value="ECO:0007669"/>
    <property type="project" value="InterPro"/>
</dbReference>
<dbReference type="InterPro" id="IPR012337">
    <property type="entry name" value="RNaseH-like_sf"/>
</dbReference>
<dbReference type="OMA" id="THEMAYC"/>
<dbReference type="InterPro" id="IPR040256">
    <property type="entry name" value="At4g02000-like"/>
</dbReference>
<feature type="domain" description="RNase H type-1" evidence="1">
    <location>
        <begin position="853"/>
        <end position="950"/>
    </location>
</feature>
<dbReference type="PANTHER" id="PTHR31286:SF183">
    <property type="entry name" value="CCHC-TYPE DOMAIN-CONTAINING PROTEIN"/>
    <property type="match status" value="1"/>
</dbReference>
<dbReference type="InterPro" id="IPR025836">
    <property type="entry name" value="Zn_knuckle_CX2CX4HX4C"/>
</dbReference>
<evidence type="ECO:0008006" key="7">
    <source>
        <dbReference type="Google" id="ProtNLM"/>
    </source>
</evidence>
<dbReference type="GO" id="GO:0004523">
    <property type="term" value="F:RNA-DNA hybrid ribonuclease activity"/>
    <property type="evidence" value="ECO:0007669"/>
    <property type="project" value="InterPro"/>
</dbReference>